<accession>A0ABD5M4H3</accession>
<feature type="region of interest" description="Disordered" evidence="2">
    <location>
        <begin position="52"/>
        <end position="119"/>
    </location>
</feature>
<dbReference type="Proteomes" id="UP001567572">
    <property type="component" value="Unassembled WGS sequence"/>
</dbReference>
<dbReference type="Gene3D" id="1.10.287.1490">
    <property type="match status" value="1"/>
</dbReference>
<dbReference type="AlphaFoldDB" id="A0ABD5M4H3"/>
<evidence type="ECO:0008006" key="5">
    <source>
        <dbReference type="Google" id="ProtNLM"/>
    </source>
</evidence>
<evidence type="ECO:0000313" key="3">
    <source>
        <dbReference type="EMBL" id="MEZ3163943.1"/>
    </source>
</evidence>
<keyword evidence="1" id="KW-0175">Coiled coil</keyword>
<dbReference type="RefSeq" id="WP_371161803.1">
    <property type="nucleotide sequence ID" value="NZ_JBEDNX010000002.1"/>
</dbReference>
<feature type="compositionally biased region" description="Basic and acidic residues" evidence="2">
    <location>
        <begin position="67"/>
        <end position="94"/>
    </location>
</feature>
<evidence type="ECO:0000256" key="1">
    <source>
        <dbReference type="SAM" id="Coils"/>
    </source>
</evidence>
<proteinExistence type="predicted"/>
<feature type="region of interest" description="Disordered" evidence="2">
    <location>
        <begin position="299"/>
        <end position="322"/>
    </location>
</feature>
<dbReference type="EMBL" id="JBEDNY010000002">
    <property type="protein sequence ID" value="MEZ3163943.1"/>
    <property type="molecule type" value="Genomic_DNA"/>
</dbReference>
<feature type="coiled-coil region" evidence="1">
    <location>
        <begin position="227"/>
        <end position="261"/>
    </location>
</feature>
<keyword evidence="4" id="KW-1185">Reference proteome</keyword>
<evidence type="ECO:0000256" key="2">
    <source>
        <dbReference type="SAM" id="MobiDB-lite"/>
    </source>
</evidence>
<feature type="coiled-coil region" evidence="1">
    <location>
        <begin position="124"/>
        <end position="151"/>
    </location>
</feature>
<name>A0ABD5M4H3_9EURY</name>
<organism evidence="3 4">
    <name type="scientific">Halorubrum miltondacostae</name>
    <dbReference type="NCBI Taxonomy" id="3076378"/>
    <lineage>
        <taxon>Archaea</taxon>
        <taxon>Methanobacteriati</taxon>
        <taxon>Methanobacteriota</taxon>
        <taxon>Stenosarchaea group</taxon>
        <taxon>Halobacteria</taxon>
        <taxon>Halobacteriales</taxon>
        <taxon>Haloferacaceae</taxon>
        <taxon>Halorubrum</taxon>
    </lineage>
</organism>
<reference evidence="3 4" key="1">
    <citation type="submission" date="2024-06" db="EMBL/GenBank/DDBJ databases">
        <title>Halorubrum miltondacostae sp. nov., a potential PHA producer isolated from an inland solar saltern in Rio Maior, Portugal.</title>
        <authorList>
            <person name="Albuquerque L."/>
            <person name="Viver T."/>
            <person name="Barroso C."/>
            <person name="Claudino R."/>
            <person name="Galvan M."/>
            <person name="Simoes G."/>
            <person name="Lobo Da Cunha A."/>
            <person name="Egas C."/>
        </authorList>
    </citation>
    <scope>NUCLEOTIDE SEQUENCE [LARGE SCALE GENOMIC DNA]</scope>
    <source>
        <strain evidence="3 4">RMP-11</strain>
    </source>
</reference>
<sequence>MGTRDNESDRSVDGDTFQQWVRHTAKSREMTEQELLNQLVSAFWALDEMSDIGLNSSSDSGPAESDNDSRQGSARDRSDRDQATFETGTAERAEQPAPDPADLEAPEQLDLDDLDPRDDLTPAEVELTRRVASLRRQIADLSLDVEQQRSRQEEFTDRLSDDVTRLHSKLQSLDSRVDQENDVVSDRIDAIETDLEEVSKAQAESETWINEEFDQIEKLFEQLLDTVRSADDRVEKLSTTVSDVEQEREALDTLRNQAIRKGINVGQCENCGMTVDLSMLSAPSCPSCEKQFWDVEDATGWNPFSKPTLRTDGRPSRPPNLE</sequence>
<evidence type="ECO:0000313" key="4">
    <source>
        <dbReference type="Proteomes" id="UP001567572"/>
    </source>
</evidence>
<feature type="compositionally biased region" description="Acidic residues" evidence="2">
    <location>
        <begin position="101"/>
        <end position="116"/>
    </location>
</feature>
<gene>
    <name evidence="3" type="ORF">ABNG04_08695</name>
</gene>
<comment type="caution">
    <text evidence="3">The sequence shown here is derived from an EMBL/GenBank/DDBJ whole genome shotgun (WGS) entry which is preliminary data.</text>
</comment>
<protein>
    <recommendedName>
        <fullName evidence="5">CopG family transcriptional regulator</fullName>
    </recommendedName>
</protein>